<keyword evidence="2" id="KW-1185">Reference proteome</keyword>
<name>A0A1R1XJG2_9FUNG</name>
<dbReference type="Proteomes" id="UP000187429">
    <property type="component" value="Unassembled WGS sequence"/>
</dbReference>
<accession>A0A1R1XJG2</accession>
<dbReference type="EMBL" id="LSSM01004492">
    <property type="protein sequence ID" value="OMJ14781.1"/>
    <property type="molecule type" value="Genomic_DNA"/>
</dbReference>
<gene>
    <name evidence="1" type="ORF">AYI69_g8447</name>
</gene>
<dbReference type="OrthoDB" id="5588188at2759"/>
<dbReference type="AlphaFoldDB" id="A0A1R1XJG2"/>
<evidence type="ECO:0000313" key="2">
    <source>
        <dbReference type="Proteomes" id="UP000187429"/>
    </source>
</evidence>
<proteinExistence type="predicted"/>
<organism evidence="1 2">
    <name type="scientific">Smittium culicis</name>
    <dbReference type="NCBI Taxonomy" id="133412"/>
    <lineage>
        <taxon>Eukaryota</taxon>
        <taxon>Fungi</taxon>
        <taxon>Fungi incertae sedis</taxon>
        <taxon>Zoopagomycota</taxon>
        <taxon>Kickxellomycotina</taxon>
        <taxon>Harpellomycetes</taxon>
        <taxon>Harpellales</taxon>
        <taxon>Legeriomycetaceae</taxon>
        <taxon>Smittium</taxon>
    </lineage>
</organism>
<reference evidence="2" key="1">
    <citation type="submission" date="2017-01" db="EMBL/GenBank/DDBJ databases">
        <authorList>
            <person name="Wang Y."/>
            <person name="White M."/>
            <person name="Kvist S."/>
            <person name="Moncalvo J.-M."/>
        </authorList>
    </citation>
    <scope>NUCLEOTIDE SEQUENCE [LARGE SCALE GENOMIC DNA]</scope>
    <source>
        <strain evidence="2">ID-206-W2</strain>
    </source>
</reference>
<evidence type="ECO:0000313" key="1">
    <source>
        <dbReference type="EMBL" id="OMJ14781.1"/>
    </source>
</evidence>
<sequence>MGTIFIVASKAEYDPENMTIFFVQGDKIDTFKMLPSRLIATEWAQIVLAASAIDSLPKADLEISVILRDVATFFDPTPSIINTDFPHQLRLTTDQPAHPQMCQYSPEEARVLREHVKEL</sequence>
<protein>
    <submittedName>
        <fullName evidence="1">Uncharacterized protein</fullName>
    </submittedName>
</protein>
<comment type="caution">
    <text evidence="1">The sequence shown here is derived from an EMBL/GenBank/DDBJ whole genome shotgun (WGS) entry which is preliminary data.</text>
</comment>